<evidence type="ECO:0000256" key="1">
    <source>
        <dbReference type="SAM" id="SignalP"/>
    </source>
</evidence>
<dbReference type="SUPFAM" id="SSF54427">
    <property type="entry name" value="NTF2-like"/>
    <property type="match status" value="1"/>
</dbReference>
<comment type="caution">
    <text evidence="2">The sequence shown here is derived from an EMBL/GenBank/DDBJ whole genome shotgun (WGS) entry which is preliminary data.</text>
</comment>
<feature type="chain" id="PRO_5045603738" evidence="1">
    <location>
        <begin position="23"/>
        <end position="152"/>
    </location>
</feature>
<sequence>MKSVFVLALICAFFGQSLKAQSPDEDAVKKTVNNLFLGMKTGDSTLAASAFAPNSILQTIVSKDGKNTVRTEPVPEFIKFIGTPHKQKYDERIVFTKVLIDGPLASVWTDYKFYVDEQFSHCGVNSFQLVKGEKGWQIVYIIDTRRKDQCKS</sequence>
<accession>A0ABT4L0A5</accession>
<protein>
    <submittedName>
        <fullName evidence="2">Nuclear transport factor 2 family protein</fullName>
    </submittedName>
</protein>
<dbReference type="EMBL" id="JAPWGL010000003">
    <property type="protein sequence ID" value="MCZ4223892.1"/>
    <property type="molecule type" value="Genomic_DNA"/>
</dbReference>
<evidence type="ECO:0000313" key="3">
    <source>
        <dbReference type="Proteomes" id="UP001144341"/>
    </source>
</evidence>
<gene>
    <name evidence="2" type="ORF">O0931_11325</name>
</gene>
<dbReference type="Pfam" id="PF12893">
    <property type="entry name" value="Lumazine_bd_2"/>
    <property type="match status" value="1"/>
</dbReference>
<dbReference type="InterPro" id="IPR039437">
    <property type="entry name" value="FrzH/put_lumazine-bd"/>
</dbReference>
<reference evidence="2" key="1">
    <citation type="submission" date="2022-12" db="EMBL/GenBank/DDBJ databases">
        <title>Genome sequence of SJ11.</title>
        <authorList>
            <person name="Woo H."/>
        </authorList>
    </citation>
    <scope>NUCLEOTIDE SEQUENCE</scope>
    <source>
        <strain evidence="2">SJ11</strain>
    </source>
</reference>
<organism evidence="2 3">
    <name type="scientific">Pedobacter rhodius</name>
    <dbReference type="NCBI Taxonomy" id="3004098"/>
    <lineage>
        <taxon>Bacteria</taxon>
        <taxon>Pseudomonadati</taxon>
        <taxon>Bacteroidota</taxon>
        <taxon>Sphingobacteriia</taxon>
        <taxon>Sphingobacteriales</taxon>
        <taxon>Sphingobacteriaceae</taxon>
        <taxon>Pedobacter</taxon>
    </lineage>
</organism>
<proteinExistence type="predicted"/>
<dbReference type="Gene3D" id="3.10.450.50">
    <property type="match status" value="1"/>
</dbReference>
<keyword evidence="3" id="KW-1185">Reference proteome</keyword>
<feature type="signal peptide" evidence="1">
    <location>
        <begin position="1"/>
        <end position="22"/>
    </location>
</feature>
<keyword evidence="1" id="KW-0732">Signal</keyword>
<evidence type="ECO:0000313" key="2">
    <source>
        <dbReference type="EMBL" id="MCZ4223892.1"/>
    </source>
</evidence>
<name>A0ABT4L0A5_9SPHI</name>
<dbReference type="RefSeq" id="WP_269415690.1">
    <property type="nucleotide sequence ID" value="NZ_JAPWGL010000003.1"/>
</dbReference>
<dbReference type="Proteomes" id="UP001144341">
    <property type="component" value="Unassembled WGS sequence"/>
</dbReference>
<dbReference type="InterPro" id="IPR032710">
    <property type="entry name" value="NTF2-like_dom_sf"/>
</dbReference>